<evidence type="ECO:0000313" key="10">
    <source>
        <dbReference type="EMBL" id="UJO13328.1"/>
    </source>
</evidence>
<dbReference type="EMBL" id="CP090164">
    <property type="protein sequence ID" value="UJO13328.1"/>
    <property type="molecule type" value="Genomic_DNA"/>
</dbReference>
<evidence type="ECO:0000256" key="7">
    <source>
        <dbReference type="ARBA" id="ARBA00023242"/>
    </source>
</evidence>
<evidence type="ECO:0000256" key="3">
    <source>
        <dbReference type="ARBA" id="ARBA00022771"/>
    </source>
</evidence>
<feature type="domain" description="C2H2-type" evidence="9">
    <location>
        <begin position="131"/>
        <end position="152"/>
    </location>
</feature>
<dbReference type="GO" id="GO:0006357">
    <property type="term" value="P:regulation of transcription by RNA polymerase II"/>
    <property type="evidence" value="ECO:0007669"/>
    <property type="project" value="TreeGrafter"/>
</dbReference>
<comment type="subcellular location">
    <subcellularLocation>
        <location evidence="1">Nucleus</location>
    </subcellularLocation>
</comment>
<feature type="compositionally biased region" description="Acidic residues" evidence="8">
    <location>
        <begin position="236"/>
        <end position="245"/>
    </location>
</feature>
<evidence type="ECO:0000256" key="2">
    <source>
        <dbReference type="ARBA" id="ARBA00022723"/>
    </source>
</evidence>
<protein>
    <recommendedName>
        <fullName evidence="9">C2H2-type domain-containing protein</fullName>
    </recommendedName>
</protein>
<dbReference type="PANTHER" id="PTHR46179">
    <property type="entry name" value="ZINC FINGER PROTEIN"/>
    <property type="match status" value="1"/>
</dbReference>
<dbReference type="AlphaFoldDB" id="A0A9Q8LAS5"/>
<evidence type="ECO:0000256" key="8">
    <source>
        <dbReference type="SAM" id="MobiDB-lite"/>
    </source>
</evidence>
<evidence type="ECO:0000256" key="5">
    <source>
        <dbReference type="ARBA" id="ARBA00023015"/>
    </source>
</evidence>
<keyword evidence="5" id="KW-0805">Transcription regulation</keyword>
<keyword evidence="3" id="KW-0863">Zinc-finger</keyword>
<keyword evidence="2" id="KW-0479">Metal-binding</keyword>
<organism evidence="10 11">
    <name type="scientific">Passalora fulva</name>
    <name type="common">Tomato leaf mold</name>
    <name type="synonym">Cladosporium fulvum</name>
    <dbReference type="NCBI Taxonomy" id="5499"/>
    <lineage>
        <taxon>Eukaryota</taxon>
        <taxon>Fungi</taxon>
        <taxon>Dikarya</taxon>
        <taxon>Ascomycota</taxon>
        <taxon>Pezizomycotina</taxon>
        <taxon>Dothideomycetes</taxon>
        <taxon>Dothideomycetidae</taxon>
        <taxon>Mycosphaerellales</taxon>
        <taxon>Mycosphaerellaceae</taxon>
        <taxon>Fulvia</taxon>
    </lineage>
</organism>
<dbReference type="GO" id="GO:0005634">
    <property type="term" value="C:nucleus"/>
    <property type="evidence" value="ECO:0007669"/>
    <property type="project" value="UniProtKB-SubCell"/>
</dbReference>
<dbReference type="PROSITE" id="PS00028">
    <property type="entry name" value="ZINC_FINGER_C2H2_1"/>
    <property type="match status" value="1"/>
</dbReference>
<evidence type="ECO:0000256" key="6">
    <source>
        <dbReference type="ARBA" id="ARBA00023163"/>
    </source>
</evidence>
<dbReference type="GeneID" id="71983582"/>
<feature type="region of interest" description="Disordered" evidence="8">
    <location>
        <begin position="280"/>
        <end position="316"/>
    </location>
</feature>
<keyword evidence="6" id="KW-0804">Transcription</keyword>
<keyword evidence="4" id="KW-0862">Zinc</keyword>
<dbReference type="PANTHER" id="PTHR46179:SF13">
    <property type="entry name" value="C2H2-TYPE DOMAIN-CONTAINING PROTEIN"/>
    <property type="match status" value="1"/>
</dbReference>
<evidence type="ECO:0000313" key="11">
    <source>
        <dbReference type="Proteomes" id="UP000756132"/>
    </source>
</evidence>
<dbReference type="KEGG" id="ffu:CLAFUR5_03704"/>
<accession>A0A9Q8LAS5</accession>
<keyword evidence="11" id="KW-1185">Reference proteome</keyword>
<evidence type="ECO:0000259" key="9">
    <source>
        <dbReference type="PROSITE" id="PS00028"/>
    </source>
</evidence>
<evidence type="ECO:0000256" key="1">
    <source>
        <dbReference type="ARBA" id="ARBA00004123"/>
    </source>
</evidence>
<sequence length="525" mass="59521">MGCDPLYDMREPAGPSGTGASVTFEAPKTYQERHTVKCDNPYLHCEKLFATEKDMKHHKHNEPDHFFCKKCDRIDTKKREAAPNACPPKKPGQFDFEDWDAFTMHKVDAMAPFIEGRQKPTDDNPPAHIACEFCGEDFKSFGGRKRHRLHDHPADQDVECPGCKQHFVRAYLMIRHLEQNRCPNIRPLEFHRHISQKYIVSQVMHAPDKLLKSLAANKTVDDKNPGRIGQAHRDEDLDPLDQDEEGGVSLLDQADEAQMGGYKPLVPESDLIDVHNRGGPPSAALERWPRLPGQDLPDLSTSMRGMSIKTPRTPTRRDSILGREKTTVTASLPAKPIAWGSKTSEKLFPYSKEPKKQSKAADWSGILAQREAQAAAENNTSLWKSRWWDPTSPDYQVEIFYNAFEGAYLCPFESCEKDNHRFDSPYDLHVHMAHAHIRQVWGCVACHKRFPSPSSLVAHAESSRRCYVRDSGKFKQFISDITGGYLKAKEMPVPKIYHTDAVIKKGPQVQGVMETKFIGQNPDDN</sequence>
<dbReference type="SMART" id="SM00355">
    <property type="entry name" value="ZnF_C2H2"/>
    <property type="match status" value="5"/>
</dbReference>
<dbReference type="RefSeq" id="XP_047757694.1">
    <property type="nucleotide sequence ID" value="XM_047902852.1"/>
</dbReference>
<proteinExistence type="predicted"/>
<feature type="region of interest" description="Disordered" evidence="8">
    <location>
        <begin position="217"/>
        <end position="245"/>
    </location>
</feature>
<reference evidence="10" key="1">
    <citation type="submission" date="2021-12" db="EMBL/GenBank/DDBJ databases">
        <authorList>
            <person name="Zaccaron A."/>
            <person name="Stergiopoulos I."/>
        </authorList>
    </citation>
    <scope>NUCLEOTIDE SEQUENCE</scope>
    <source>
        <strain evidence="10">Race5_Kim</strain>
    </source>
</reference>
<gene>
    <name evidence="10" type="ORF">CLAFUR5_03704</name>
</gene>
<keyword evidence="7" id="KW-0539">Nucleus</keyword>
<feature type="compositionally biased region" description="Basic and acidic residues" evidence="8">
    <location>
        <begin position="219"/>
        <end position="235"/>
    </location>
</feature>
<name>A0A9Q8LAS5_PASFU</name>
<feature type="region of interest" description="Disordered" evidence="8">
    <location>
        <begin position="1"/>
        <end position="22"/>
    </location>
</feature>
<dbReference type="Proteomes" id="UP000756132">
    <property type="component" value="Chromosome 2"/>
</dbReference>
<dbReference type="InterPro" id="IPR051061">
    <property type="entry name" value="Zinc_finger_trans_reg"/>
</dbReference>
<evidence type="ECO:0000256" key="4">
    <source>
        <dbReference type="ARBA" id="ARBA00022833"/>
    </source>
</evidence>
<dbReference type="Gene3D" id="3.30.160.60">
    <property type="entry name" value="Classic Zinc Finger"/>
    <property type="match status" value="1"/>
</dbReference>
<dbReference type="GO" id="GO:0008270">
    <property type="term" value="F:zinc ion binding"/>
    <property type="evidence" value="ECO:0007669"/>
    <property type="project" value="UniProtKB-KW"/>
</dbReference>
<reference evidence="10" key="2">
    <citation type="journal article" date="2022" name="Microb. Genom.">
        <title>A chromosome-scale genome assembly of the tomato pathogen Cladosporium fulvum reveals a compartmentalized genome architecture and the presence of a dispensable chromosome.</title>
        <authorList>
            <person name="Zaccaron A.Z."/>
            <person name="Chen L.H."/>
            <person name="Samaras A."/>
            <person name="Stergiopoulos I."/>
        </authorList>
    </citation>
    <scope>NUCLEOTIDE SEQUENCE</scope>
    <source>
        <strain evidence="10">Race5_Kim</strain>
    </source>
</reference>
<dbReference type="InterPro" id="IPR013087">
    <property type="entry name" value="Znf_C2H2_type"/>
</dbReference>
<dbReference type="OrthoDB" id="8117402at2759"/>